<dbReference type="AlphaFoldDB" id="A0AAN1EKH1"/>
<reference evidence="1 2" key="1">
    <citation type="submission" date="2017-04" db="EMBL/GenBank/DDBJ databases">
        <title>Complete genome sequences of Rhizobium genomic linages associated to common bean (phaseolus vulgaris).</title>
        <authorList>
            <person name="Santamaria R.I."/>
            <person name="Bustos P."/>
            <person name="Perez-Carrascal O."/>
            <person name="Martinez-Flores I."/>
            <person name="Juarez S."/>
            <person name="Lozano L."/>
            <person name="Miranda F."/>
            <person name="Vinuesa P."/>
            <person name="Martinez-Romero E."/>
            <person name="Cevallos M.A."/>
            <person name="Romero D."/>
            <person name="Davila G."/>
            <person name="Gonzalez V."/>
        </authorList>
    </citation>
    <scope>NUCLEOTIDE SEQUENCE [LARGE SCALE GENOMIC DNA]</scope>
    <source>
        <strain evidence="1 2">NXC12</strain>
    </source>
</reference>
<protein>
    <submittedName>
        <fullName evidence="1">TetR family transcriptional regulator domain-containing protein</fullName>
    </submittedName>
</protein>
<dbReference type="EMBL" id="CP020906">
    <property type="protein sequence ID" value="ARQ10737.1"/>
    <property type="molecule type" value="Genomic_DNA"/>
</dbReference>
<evidence type="ECO:0000313" key="2">
    <source>
        <dbReference type="Proteomes" id="UP000194159"/>
    </source>
</evidence>
<gene>
    <name evidence="1" type="ORF">NXC12_CH02730</name>
</gene>
<name>A0AAN1EKH1_RHIET</name>
<organism evidence="1 2">
    <name type="scientific">Rhizobium etli</name>
    <dbReference type="NCBI Taxonomy" id="29449"/>
    <lineage>
        <taxon>Bacteria</taxon>
        <taxon>Pseudomonadati</taxon>
        <taxon>Pseudomonadota</taxon>
        <taxon>Alphaproteobacteria</taxon>
        <taxon>Hyphomicrobiales</taxon>
        <taxon>Rhizobiaceae</taxon>
        <taxon>Rhizobium/Agrobacterium group</taxon>
        <taxon>Rhizobium</taxon>
    </lineage>
</organism>
<accession>A0AAN1EKH1</accession>
<proteinExistence type="predicted"/>
<evidence type="ECO:0000313" key="1">
    <source>
        <dbReference type="EMBL" id="ARQ10737.1"/>
    </source>
</evidence>
<sequence>MCSPRGRSLEACAAALLLASWRHARCGAKSGRGRNDAGRGAWLRAFVGALRLAVDRWAEEQGRKSLADYVSETFAYLRAELANA</sequence>
<dbReference type="Proteomes" id="UP000194159">
    <property type="component" value="Chromosome"/>
</dbReference>